<dbReference type="Proteomes" id="UP000245934">
    <property type="component" value="Unassembled WGS sequence"/>
</dbReference>
<protein>
    <submittedName>
        <fullName evidence="1">Uncharacterized protein</fullName>
    </submittedName>
</protein>
<dbReference type="RefSeq" id="WP_109940603.1">
    <property type="nucleotide sequence ID" value="NZ_CP176366.1"/>
</dbReference>
<proteinExistence type="predicted"/>
<reference evidence="1 2" key="1">
    <citation type="submission" date="2018-05" db="EMBL/GenBank/DDBJ databases">
        <title>Draft genome of Methanospirillum stamsii Pt1.</title>
        <authorList>
            <person name="Dueholm M.S."/>
            <person name="Nielsen P.H."/>
            <person name="Bakmann L.F."/>
            <person name="Otzen D.E."/>
        </authorList>
    </citation>
    <scope>NUCLEOTIDE SEQUENCE [LARGE SCALE GENOMIC DNA]</scope>
    <source>
        <strain evidence="1 2">Pt1</strain>
    </source>
</reference>
<gene>
    <name evidence="1" type="ORF">DLD82_08050</name>
</gene>
<accession>A0A2V2N845</accession>
<organism evidence="1 2">
    <name type="scientific">Methanospirillum stamsii</name>
    <dbReference type="NCBI Taxonomy" id="1277351"/>
    <lineage>
        <taxon>Archaea</taxon>
        <taxon>Methanobacteriati</taxon>
        <taxon>Methanobacteriota</taxon>
        <taxon>Stenosarchaea group</taxon>
        <taxon>Methanomicrobia</taxon>
        <taxon>Methanomicrobiales</taxon>
        <taxon>Methanospirillaceae</taxon>
        <taxon>Methanospirillum</taxon>
    </lineage>
</organism>
<name>A0A2V2N845_9EURY</name>
<dbReference type="GeneID" id="97610546"/>
<evidence type="ECO:0000313" key="1">
    <source>
        <dbReference type="EMBL" id="PWR74840.1"/>
    </source>
</evidence>
<dbReference type="AlphaFoldDB" id="A0A2V2N845"/>
<sequence length="96" mass="10425">MIRHTVLRSDPDHYLVEIPLRREQIQSVINVLNLIGVPAVRPPGGPGWLLEEGCISIAGNQTAVEKALAEISRKLIGPGFETGLDVANRHKQGALL</sequence>
<dbReference type="EMBL" id="QGMZ01000015">
    <property type="protein sequence ID" value="PWR74840.1"/>
    <property type="molecule type" value="Genomic_DNA"/>
</dbReference>
<comment type="caution">
    <text evidence="1">The sequence shown here is derived from an EMBL/GenBank/DDBJ whole genome shotgun (WGS) entry which is preliminary data.</text>
</comment>
<keyword evidence="2" id="KW-1185">Reference proteome</keyword>
<evidence type="ECO:0000313" key="2">
    <source>
        <dbReference type="Proteomes" id="UP000245934"/>
    </source>
</evidence>